<organism evidence="1">
    <name type="scientific">marine sediment metagenome</name>
    <dbReference type="NCBI Taxonomy" id="412755"/>
    <lineage>
        <taxon>unclassified sequences</taxon>
        <taxon>metagenomes</taxon>
        <taxon>ecological metagenomes</taxon>
    </lineage>
</organism>
<sequence>MLKIKKNLVLLFIVIMVAGLVSIGFAAQKEFVAIATGGTGGTYYPVGGALAQMISDNLDNIIVTA</sequence>
<protein>
    <recommendedName>
        <fullName evidence="2">C4-dicarboxylate ABC transporter substrate-binding protein</fullName>
    </recommendedName>
</protein>
<evidence type="ECO:0000313" key="1">
    <source>
        <dbReference type="EMBL" id="GAI99804.1"/>
    </source>
</evidence>
<dbReference type="AlphaFoldDB" id="X1V5A0"/>
<gene>
    <name evidence="1" type="ORF">S12H4_29745</name>
</gene>
<reference evidence="1" key="1">
    <citation type="journal article" date="2014" name="Front. Microbiol.">
        <title>High frequency of phylogenetically diverse reductive dehalogenase-homologous genes in deep subseafloor sedimentary metagenomes.</title>
        <authorList>
            <person name="Kawai M."/>
            <person name="Futagami T."/>
            <person name="Toyoda A."/>
            <person name="Takaki Y."/>
            <person name="Nishi S."/>
            <person name="Hori S."/>
            <person name="Arai W."/>
            <person name="Tsubouchi T."/>
            <person name="Morono Y."/>
            <person name="Uchiyama I."/>
            <person name="Ito T."/>
            <person name="Fujiyama A."/>
            <person name="Inagaki F."/>
            <person name="Takami H."/>
        </authorList>
    </citation>
    <scope>NUCLEOTIDE SEQUENCE</scope>
    <source>
        <strain evidence="1">Expedition CK06-06</strain>
    </source>
</reference>
<proteinExistence type="predicted"/>
<dbReference type="Pfam" id="PF16868">
    <property type="entry name" value="NMT1_3"/>
    <property type="match status" value="1"/>
</dbReference>
<comment type="caution">
    <text evidence="1">The sequence shown here is derived from an EMBL/GenBank/DDBJ whole genome shotgun (WGS) entry which is preliminary data.</text>
</comment>
<dbReference type="EMBL" id="BARW01017187">
    <property type="protein sequence ID" value="GAI99804.1"/>
    <property type="molecule type" value="Genomic_DNA"/>
</dbReference>
<dbReference type="Gene3D" id="3.40.190.10">
    <property type="entry name" value="Periplasmic binding protein-like II"/>
    <property type="match status" value="1"/>
</dbReference>
<name>X1V5A0_9ZZZZ</name>
<evidence type="ECO:0008006" key="2">
    <source>
        <dbReference type="Google" id="ProtNLM"/>
    </source>
</evidence>
<dbReference type="InterPro" id="IPR011852">
    <property type="entry name" value="TRAP_TAXI"/>
</dbReference>
<accession>X1V5A0</accession>